<evidence type="ECO:0000256" key="3">
    <source>
        <dbReference type="ARBA" id="ARBA00009677"/>
    </source>
</evidence>
<dbReference type="GO" id="GO:0005198">
    <property type="term" value="F:structural molecule activity"/>
    <property type="evidence" value="ECO:0007669"/>
    <property type="project" value="InterPro"/>
</dbReference>
<name>A0A0L0MFW5_9BURK</name>
<dbReference type="EMBL" id="LFJJ01000041">
    <property type="protein sequence ID" value="KND60869.1"/>
    <property type="molecule type" value="Genomic_DNA"/>
</dbReference>
<organism evidence="12 13">
    <name type="scientific">Candidatus Burkholderia verschuerenii</name>
    <dbReference type="NCBI Taxonomy" id="242163"/>
    <lineage>
        <taxon>Bacteria</taxon>
        <taxon>Pseudomonadati</taxon>
        <taxon>Pseudomonadota</taxon>
        <taxon>Betaproteobacteria</taxon>
        <taxon>Burkholderiales</taxon>
        <taxon>Burkholderiaceae</taxon>
        <taxon>Burkholderia</taxon>
    </lineage>
</organism>
<feature type="domain" description="Flagellar basal body rod protein N-terminal" evidence="7">
    <location>
        <begin position="8"/>
        <end position="36"/>
    </location>
</feature>
<gene>
    <name evidence="12" type="ORF">BVER_00969c</name>
</gene>
<proteinExistence type="inferred from homology"/>
<keyword evidence="12" id="KW-0282">Flagellum</keyword>
<accession>A0A0L0MFW5</accession>
<dbReference type="InterPro" id="IPR002371">
    <property type="entry name" value="FlgK"/>
</dbReference>
<dbReference type="GO" id="GO:0009424">
    <property type="term" value="C:bacterial-type flagellum hook"/>
    <property type="evidence" value="ECO:0007669"/>
    <property type="project" value="InterPro"/>
</dbReference>
<evidence type="ECO:0000259" key="7">
    <source>
        <dbReference type="Pfam" id="PF00460"/>
    </source>
</evidence>
<evidence type="ECO:0000259" key="11">
    <source>
        <dbReference type="Pfam" id="PF22638"/>
    </source>
</evidence>
<dbReference type="Pfam" id="PF06429">
    <property type="entry name" value="Flg_bbr_C"/>
    <property type="match status" value="1"/>
</dbReference>
<dbReference type="PROSITE" id="PS00588">
    <property type="entry name" value="FLAGELLA_BB_ROD"/>
    <property type="match status" value="1"/>
</dbReference>
<evidence type="ECO:0000313" key="12">
    <source>
        <dbReference type="EMBL" id="KND60869.1"/>
    </source>
</evidence>
<evidence type="ECO:0000259" key="8">
    <source>
        <dbReference type="Pfam" id="PF06429"/>
    </source>
</evidence>
<dbReference type="PRINTS" id="PR01005">
    <property type="entry name" value="FLGHOOKAP1"/>
</dbReference>
<dbReference type="SUPFAM" id="SSF64518">
    <property type="entry name" value="Phase 1 flagellin"/>
    <property type="match status" value="2"/>
</dbReference>
<dbReference type="InterPro" id="IPR049474">
    <property type="entry name" value="FlgK_D3"/>
</dbReference>
<dbReference type="Pfam" id="PF00460">
    <property type="entry name" value="Flg_bb_rod"/>
    <property type="match status" value="1"/>
</dbReference>
<evidence type="ECO:0000256" key="4">
    <source>
        <dbReference type="ARBA" id="ARBA00016244"/>
    </source>
</evidence>
<evidence type="ECO:0000313" key="13">
    <source>
        <dbReference type="Proteomes" id="UP000036959"/>
    </source>
</evidence>
<keyword evidence="12" id="KW-0966">Cell projection</keyword>
<comment type="caution">
    <text evidence="12">The sequence shown here is derived from an EMBL/GenBank/DDBJ whole genome shotgun (WGS) entry which is preliminary data.</text>
</comment>
<dbReference type="GO" id="GO:0044780">
    <property type="term" value="P:bacterial-type flagellum assembly"/>
    <property type="evidence" value="ECO:0007669"/>
    <property type="project" value="InterPro"/>
</dbReference>
<dbReference type="OrthoDB" id="9802553at2"/>
<dbReference type="Pfam" id="PF21159">
    <property type="entry name" value="FlgK_2nd"/>
    <property type="match status" value="1"/>
</dbReference>
<protein>
    <recommendedName>
        <fullName evidence="4">Flagellar hook-associated protein 1</fullName>
    </recommendedName>
</protein>
<dbReference type="InterPro" id="IPR019776">
    <property type="entry name" value="Flagellar_basal_body_rod_CS"/>
</dbReference>
<feature type="domain" description="Flagellar basal-body/hook protein C-terminal" evidence="8">
    <location>
        <begin position="605"/>
        <end position="640"/>
    </location>
</feature>
<dbReference type="PANTHER" id="PTHR30033">
    <property type="entry name" value="FLAGELLAR HOOK-ASSOCIATED PROTEIN 1"/>
    <property type="match status" value="1"/>
</dbReference>
<dbReference type="AlphaFoldDB" id="A0A0L0MFW5"/>
<keyword evidence="5" id="KW-0964">Secreted</keyword>
<evidence type="ECO:0000256" key="6">
    <source>
        <dbReference type="ARBA" id="ARBA00023143"/>
    </source>
</evidence>
<sequence length="644" mass="65627">MSNNILSIGLSGLNAAQWGLTTTGNNISNAATPGYTLEKVSYAESSGQYTSSGYLGNGVQTTAVTRSYSQYLTTQVNNTTSSSSAATANYTMISQLNNLVGDSTKGIASAIGSYFSGMQTVANDASSTSARQSLISSAQTLADQFNSAGEQYDQLRQSVNTQLSSAVTQINTYTKQIADLNQQISAATAGGQSPNQLMDQRDQAVTDLSSMIGVSVVQQNGNYNVFVGNGQPLVVGNNATNLQTVNSPSDPSELTVAFASKDGSTQTAANTQYLDSTALQGGTVGGLIDFRTNTLDPAQAKLGAIATSFAVQVNGQNALGIDLNGKTGGDLFTAGTPSVYANARNKGTGSVAATFTDATQPPTSDWTVSYDGSSYNVTDTSGKAIGSITPPATDGTFSGLQISVSGSMQKGDFFTIQSTRGSLDNFGLSTTSGSAVAAASPAVTSSATANTGSGSITSATVSSGYSLPTDIALTYNSTASGFTSNVAVTVGSTNYAAGATIPYDSSKGLTVSSNGISATITGKPSNSDVFNISANKGGTSDGSNATAMSNLVTTKSMSGGTDTLTSAYANYVNDIGNQTNQLKATSTSQTALLNQATTAQQSVQGVNLNEEAANLMQYQQLYQANSKVIQIASSLFQTILGALN</sequence>
<dbReference type="PANTHER" id="PTHR30033:SF1">
    <property type="entry name" value="FLAGELLAR HOOK-ASSOCIATED PROTEIN 1"/>
    <property type="match status" value="1"/>
</dbReference>
<evidence type="ECO:0000256" key="2">
    <source>
        <dbReference type="ARBA" id="ARBA00004613"/>
    </source>
</evidence>
<evidence type="ECO:0000256" key="5">
    <source>
        <dbReference type="ARBA" id="ARBA00022525"/>
    </source>
</evidence>
<keyword evidence="13" id="KW-1185">Reference proteome</keyword>
<dbReference type="Pfam" id="PF22638">
    <property type="entry name" value="FlgK_D1"/>
    <property type="match status" value="1"/>
</dbReference>
<feature type="domain" description="Flagellar hook-associated protein FlgK helical" evidence="11">
    <location>
        <begin position="93"/>
        <end position="332"/>
    </location>
</feature>
<comment type="subcellular location">
    <subcellularLocation>
        <location evidence="1">Bacterial flagellum</location>
    </subcellularLocation>
    <subcellularLocation>
        <location evidence="2">Secreted</location>
    </subcellularLocation>
</comment>
<dbReference type="PATRIC" id="fig|242163.4.peg.5011"/>
<dbReference type="InterPro" id="IPR001444">
    <property type="entry name" value="Flag_bb_rod_N"/>
</dbReference>
<comment type="similarity">
    <text evidence="3">Belongs to the flagella basal body rod proteins family.</text>
</comment>
<dbReference type="InterPro" id="IPR053927">
    <property type="entry name" value="FlgK_helical"/>
</dbReference>
<evidence type="ECO:0000259" key="9">
    <source>
        <dbReference type="Pfam" id="PF21158"/>
    </source>
</evidence>
<reference evidence="13" key="1">
    <citation type="submission" date="2015-06" db="EMBL/GenBank/DDBJ databases">
        <title>Comparative genomics of Burkholderia leaf nodule symbionts.</title>
        <authorList>
            <person name="Carlier A."/>
            <person name="Eberl L."/>
            <person name="Pinto-Carbo M."/>
        </authorList>
    </citation>
    <scope>NUCLEOTIDE SEQUENCE [LARGE SCALE GENOMIC DNA]</scope>
    <source>
        <strain evidence="13">UZHbot4</strain>
    </source>
</reference>
<dbReference type="RefSeq" id="WP_050453204.1">
    <property type="nucleotide sequence ID" value="NZ_LFJJ01000041.1"/>
</dbReference>
<dbReference type="NCBIfam" id="TIGR02492">
    <property type="entry name" value="flgK_ends"/>
    <property type="match status" value="1"/>
</dbReference>
<dbReference type="InterPro" id="IPR049119">
    <property type="entry name" value="FlgK_D2-like"/>
</dbReference>
<feature type="domain" description="Flagellar hook-associated protein 1 D3" evidence="10">
    <location>
        <begin position="441"/>
        <end position="534"/>
    </location>
</feature>
<dbReference type="GO" id="GO:0005576">
    <property type="term" value="C:extracellular region"/>
    <property type="evidence" value="ECO:0007669"/>
    <property type="project" value="UniProtKB-SubCell"/>
</dbReference>
<feature type="domain" description="Flagellar hook-associated protein 1 D2-like" evidence="9">
    <location>
        <begin position="341"/>
        <end position="417"/>
    </location>
</feature>
<keyword evidence="6" id="KW-0975">Bacterial flagellum</keyword>
<evidence type="ECO:0000259" key="10">
    <source>
        <dbReference type="Pfam" id="PF21159"/>
    </source>
</evidence>
<dbReference type="Pfam" id="PF21158">
    <property type="entry name" value="flgK_1st_1"/>
    <property type="match status" value="1"/>
</dbReference>
<evidence type="ECO:0000256" key="1">
    <source>
        <dbReference type="ARBA" id="ARBA00004365"/>
    </source>
</evidence>
<dbReference type="Proteomes" id="UP000036959">
    <property type="component" value="Unassembled WGS sequence"/>
</dbReference>
<keyword evidence="12" id="KW-0969">Cilium</keyword>
<dbReference type="InterPro" id="IPR010930">
    <property type="entry name" value="Flg_bb/hook_C_dom"/>
</dbReference>